<keyword evidence="1" id="KW-0472">Membrane</keyword>
<accession>A0A1X3FG22</accession>
<sequence>MRRLTLALSLTGLIAISPVSSTQAAPLTPLSAAASPTQHTSAVQDNLTEVRWRGGWGIGAGLLAGALIGSAIAAPYYEEYPPYYGYRYPYGYGGYYPAYTYTPYWGGYGWGPRPYAWGPRPWRYSYGWSAPRPWGYTVRRAQPWRHSYGWAPRYHRHHHHGVIRAHHRW</sequence>
<dbReference type="EMBL" id="NAFI01000187">
    <property type="protein sequence ID" value="OSJ03227.1"/>
    <property type="molecule type" value="Genomic_DNA"/>
</dbReference>
<keyword evidence="2" id="KW-0732">Signal</keyword>
<name>A0A1X3FG22_9BRAD</name>
<evidence type="ECO:0000256" key="1">
    <source>
        <dbReference type="SAM" id="Phobius"/>
    </source>
</evidence>
<evidence type="ECO:0000256" key="2">
    <source>
        <dbReference type="SAM" id="SignalP"/>
    </source>
</evidence>
<keyword evidence="1" id="KW-1133">Transmembrane helix</keyword>
<organism evidence="3 4">
    <name type="scientific">Bradyrhizobium canariense</name>
    <dbReference type="NCBI Taxonomy" id="255045"/>
    <lineage>
        <taxon>Bacteria</taxon>
        <taxon>Pseudomonadati</taxon>
        <taxon>Pseudomonadota</taxon>
        <taxon>Alphaproteobacteria</taxon>
        <taxon>Hyphomicrobiales</taxon>
        <taxon>Nitrobacteraceae</taxon>
        <taxon>Bradyrhizobium</taxon>
    </lineage>
</organism>
<gene>
    <name evidence="3" type="ORF">BSZ18_32350</name>
</gene>
<feature type="chain" id="PRO_5011183030" evidence="2">
    <location>
        <begin position="25"/>
        <end position="169"/>
    </location>
</feature>
<evidence type="ECO:0000313" key="4">
    <source>
        <dbReference type="Proteomes" id="UP000193553"/>
    </source>
</evidence>
<protein>
    <submittedName>
        <fullName evidence="3">Uncharacterized protein</fullName>
    </submittedName>
</protein>
<dbReference type="Proteomes" id="UP000193553">
    <property type="component" value="Unassembled WGS sequence"/>
</dbReference>
<feature type="transmembrane region" description="Helical" evidence="1">
    <location>
        <begin position="56"/>
        <end position="77"/>
    </location>
</feature>
<dbReference type="AlphaFoldDB" id="A0A1X3FG22"/>
<feature type="signal peptide" evidence="2">
    <location>
        <begin position="1"/>
        <end position="24"/>
    </location>
</feature>
<comment type="caution">
    <text evidence="3">The sequence shown here is derived from an EMBL/GenBank/DDBJ whole genome shotgun (WGS) entry which is preliminary data.</text>
</comment>
<evidence type="ECO:0000313" key="3">
    <source>
        <dbReference type="EMBL" id="OSJ03227.1"/>
    </source>
</evidence>
<reference evidence="3 4" key="1">
    <citation type="submission" date="2017-03" db="EMBL/GenBank/DDBJ databases">
        <title>Whole genome sequences of fourteen strains of Bradyrhizobium canariense and one strain of Bradyrhizobium japonicum isolated from Lupinus (Papilionoideae: Genisteae) species in Algeria.</title>
        <authorList>
            <person name="Crovadore J."/>
            <person name="Chekireb D."/>
            <person name="Brachmann A."/>
            <person name="Chablais R."/>
            <person name="Cochard B."/>
            <person name="Lefort F."/>
        </authorList>
    </citation>
    <scope>NUCLEOTIDE SEQUENCE [LARGE SCALE GENOMIC DNA]</scope>
    <source>
        <strain evidence="3 4">UBMA195</strain>
    </source>
</reference>
<proteinExistence type="predicted"/>
<keyword evidence="1" id="KW-0812">Transmembrane</keyword>